<proteinExistence type="predicted"/>
<keyword evidence="2" id="KW-0472">Membrane</keyword>
<accession>A0ABW1JMQ1</accession>
<sequence>MAHNDFRTVPARRGLATRCAAVLSATVVAAIAFAAPAAAHVRSDGAALPQGGYGIVRLIVPGESDTAATVGLTVTIPAGIDLKSARTQPVPGWRATIERERVGEVSRVSKIVWTAVDPTAGYSGAEYREFAFSAGPWPADRTTLALPSDQNYSDGTTVSWNEVAVDKASEPEHPAPVVALTAAGADHDSGHDPATPDQHAAPAADSDGLWRALSVVNLAVALAALAGLVVVVRRGRGVDS</sequence>
<dbReference type="Proteomes" id="UP001596223">
    <property type="component" value="Unassembled WGS sequence"/>
</dbReference>
<feature type="region of interest" description="Disordered" evidence="1">
    <location>
        <begin position="184"/>
        <end position="203"/>
    </location>
</feature>
<reference evidence="6" key="1">
    <citation type="journal article" date="2019" name="Int. J. Syst. Evol. Microbiol.">
        <title>The Global Catalogue of Microorganisms (GCM) 10K type strain sequencing project: providing services to taxonomists for standard genome sequencing and annotation.</title>
        <authorList>
            <consortium name="The Broad Institute Genomics Platform"/>
            <consortium name="The Broad Institute Genome Sequencing Center for Infectious Disease"/>
            <person name="Wu L."/>
            <person name="Ma J."/>
        </authorList>
    </citation>
    <scope>NUCLEOTIDE SEQUENCE [LARGE SCALE GENOMIC DNA]</scope>
    <source>
        <strain evidence="6">CCUG 36956</strain>
    </source>
</reference>
<organism evidence="5 6">
    <name type="scientific">Nocardia lasii</name>
    <dbReference type="NCBI Taxonomy" id="1616107"/>
    <lineage>
        <taxon>Bacteria</taxon>
        <taxon>Bacillati</taxon>
        <taxon>Actinomycetota</taxon>
        <taxon>Actinomycetes</taxon>
        <taxon>Mycobacteriales</taxon>
        <taxon>Nocardiaceae</taxon>
        <taxon>Nocardia</taxon>
    </lineage>
</organism>
<gene>
    <name evidence="5" type="ORF">ACFP3H_03920</name>
</gene>
<feature type="domain" description="YncI copper-binding" evidence="4">
    <location>
        <begin position="40"/>
        <end position="180"/>
    </location>
</feature>
<dbReference type="InterPro" id="IPR012533">
    <property type="entry name" value="YcnI-copper_dom"/>
</dbReference>
<keyword evidence="6" id="KW-1185">Reference proteome</keyword>
<comment type="caution">
    <text evidence="5">The sequence shown here is derived from an EMBL/GenBank/DDBJ whole genome shotgun (WGS) entry which is preliminary data.</text>
</comment>
<dbReference type="Gene3D" id="2.60.40.2230">
    <property type="entry name" value="Uncharacterised protein YcnI-like PF07987, DUF1775"/>
    <property type="match status" value="1"/>
</dbReference>
<feature type="signal peptide" evidence="3">
    <location>
        <begin position="1"/>
        <end position="34"/>
    </location>
</feature>
<dbReference type="CDD" id="cd08545">
    <property type="entry name" value="YcnI_like"/>
    <property type="match status" value="1"/>
</dbReference>
<dbReference type="RefSeq" id="WP_378599744.1">
    <property type="nucleotide sequence ID" value="NZ_JBHSQN010000002.1"/>
</dbReference>
<keyword evidence="2" id="KW-0812">Transmembrane</keyword>
<evidence type="ECO:0000256" key="3">
    <source>
        <dbReference type="SAM" id="SignalP"/>
    </source>
</evidence>
<dbReference type="InterPro" id="IPR038507">
    <property type="entry name" value="YcnI-like_sf"/>
</dbReference>
<name>A0ABW1JMQ1_9NOCA</name>
<keyword evidence="2" id="KW-1133">Transmembrane helix</keyword>
<evidence type="ECO:0000256" key="1">
    <source>
        <dbReference type="SAM" id="MobiDB-lite"/>
    </source>
</evidence>
<evidence type="ECO:0000313" key="5">
    <source>
        <dbReference type="EMBL" id="MFC6010186.1"/>
    </source>
</evidence>
<evidence type="ECO:0000256" key="2">
    <source>
        <dbReference type="SAM" id="Phobius"/>
    </source>
</evidence>
<evidence type="ECO:0000259" key="4">
    <source>
        <dbReference type="Pfam" id="PF07987"/>
    </source>
</evidence>
<protein>
    <submittedName>
        <fullName evidence="5">DUF1775 domain-containing protein</fullName>
    </submittedName>
</protein>
<evidence type="ECO:0000313" key="6">
    <source>
        <dbReference type="Proteomes" id="UP001596223"/>
    </source>
</evidence>
<feature type="chain" id="PRO_5046007147" evidence="3">
    <location>
        <begin position="35"/>
        <end position="240"/>
    </location>
</feature>
<feature type="transmembrane region" description="Helical" evidence="2">
    <location>
        <begin position="209"/>
        <end position="232"/>
    </location>
</feature>
<dbReference type="Pfam" id="PF07987">
    <property type="entry name" value="DUF1775"/>
    <property type="match status" value="1"/>
</dbReference>
<keyword evidence="3" id="KW-0732">Signal</keyword>
<dbReference type="EMBL" id="JBHSQN010000002">
    <property type="protein sequence ID" value="MFC6010186.1"/>
    <property type="molecule type" value="Genomic_DNA"/>
</dbReference>